<dbReference type="CDD" id="cd09117">
    <property type="entry name" value="PLDc_Bfil_DEXD_like"/>
    <property type="match status" value="1"/>
</dbReference>
<sequence length="415" mass="45227">MSCKWREGLIELEIEFLTGNDVENAIEGLVAEYDEFHWAVAWGTSTSLARKLLSHSAKIRAVTFGLAFAQTDPDLVDSLIGVDGCYVVTKFPGGTFHPKVYAFRSGKRAAAIIGSANFTRGGLGKNHEACVLVTGSISDEMLADTLSFAARSASLGDRVTEDLAARYRLGCKLAARRPGPPRDPLAGVPPASVKSLSSPLVGMGWDQYVRAVRGSAHHDVDESLNLLRTVQGWLSAVPSFHDLTTPQRKAIAGAIGVEEKASHKSLDRDWGWFGSMRGAGDFKNRIAENDRSLARAVDSIPQKGEVTKEHFDRFARLFVKAFTNSSRVGGVATASRLLAMKRPDVFLCISNPNIVAAANGMGFAKSTLSLENYWDRVVEVIRASEWYNIDKPESGDGQLWECRAAMLDAIYYRPG</sequence>
<organism evidence="1 2">
    <name type="scientific">Jannaschia seosinensis</name>
    <dbReference type="NCBI Taxonomy" id="313367"/>
    <lineage>
        <taxon>Bacteria</taxon>
        <taxon>Pseudomonadati</taxon>
        <taxon>Pseudomonadota</taxon>
        <taxon>Alphaproteobacteria</taxon>
        <taxon>Rhodobacterales</taxon>
        <taxon>Roseobacteraceae</taxon>
        <taxon>Jannaschia</taxon>
    </lineage>
</organism>
<reference evidence="1 2" key="1">
    <citation type="submission" date="2015-09" db="EMBL/GenBank/DDBJ databases">
        <authorList>
            <person name="Jackson K.R."/>
            <person name="Lunt B.L."/>
            <person name="Fisher J.N.B."/>
            <person name="Gardner A.V."/>
            <person name="Bailey M.E."/>
            <person name="Deus L.M."/>
            <person name="Earl A.S."/>
            <person name="Gibby P.D."/>
            <person name="Hartmann K.A."/>
            <person name="Liu J.E."/>
            <person name="Manci A.M."/>
            <person name="Nielsen D.A."/>
            <person name="Solomon M.B."/>
            <person name="Breakwell D.P."/>
            <person name="Burnett S.H."/>
            <person name="Grose J.H."/>
        </authorList>
    </citation>
    <scope>NUCLEOTIDE SEQUENCE [LARGE SCALE GENOMIC DNA]</scope>
    <source>
        <strain evidence="1 2">CECT 7799</strain>
    </source>
</reference>
<dbReference type="Gene3D" id="3.30.870.10">
    <property type="entry name" value="Endonuclease Chain A"/>
    <property type="match status" value="1"/>
</dbReference>
<dbReference type="SUPFAM" id="SSF56024">
    <property type="entry name" value="Phospholipase D/nuclease"/>
    <property type="match status" value="1"/>
</dbReference>
<dbReference type="Proteomes" id="UP000049455">
    <property type="component" value="Unassembled WGS sequence"/>
</dbReference>
<dbReference type="STRING" id="313367.JSE7799_02897"/>
<proteinExistence type="predicted"/>
<protein>
    <submittedName>
        <fullName evidence="1">Putative HKD family nuclease</fullName>
    </submittedName>
</protein>
<name>A0A0M7BBK8_9RHOB</name>
<evidence type="ECO:0000313" key="2">
    <source>
        <dbReference type="Proteomes" id="UP000049455"/>
    </source>
</evidence>
<dbReference type="OrthoDB" id="6190762at2"/>
<gene>
    <name evidence="1" type="ORF">JSE7799_02897</name>
</gene>
<dbReference type="AlphaFoldDB" id="A0A0M7BBK8"/>
<evidence type="ECO:0000313" key="1">
    <source>
        <dbReference type="EMBL" id="CUH40167.1"/>
    </source>
</evidence>
<dbReference type="EMBL" id="CYPR01000196">
    <property type="protein sequence ID" value="CUH40167.1"/>
    <property type="molecule type" value="Genomic_DNA"/>
</dbReference>
<accession>A0A0M7BBK8</accession>
<keyword evidence="2" id="KW-1185">Reference proteome</keyword>